<name>A0A0E3JWL8_CLOSL</name>
<dbReference type="SUPFAM" id="SSF53098">
    <property type="entry name" value="Ribonuclease H-like"/>
    <property type="match status" value="1"/>
</dbReference>
<accession>A0A0E3JWL8</accession>
<dbReference type="Gene3D" id="3.20.20.140">
    <property type="entry name" value="Metal-dependent hydrolases"/>
    <property type="match status" value="1"/>
</dbReference>
<evidence type="ECO:0000259" key="8">
    <source>
        <dbReference type="Pfam" id="PF17657"/>
    </source>
</evidence>
<keyword evidence="5" id="KW-0378">Hydrolase</keyword>
<dbReference type="InterPro" id="IPR006308">
    <property type="entry name" value="Pol_III_a_PolC-type_gram_pos"/>
</dbReference>
<dbReference type="Pfam" id="PF17657">
    <property type="entry name" value="DNA_pol3_finger"/>
    <property type="match status" value="1"/>
</dbReference>
<dbReference type="InterPro" id="IPR044923">
    <property type="entry name" value="PolC_middle_finger_sf"/>
</dbReference>
<keyword evidence="5" id="KW-0963">Cytoplasm</keyword>
<dbReference type="GO" id="GO:0008408">
    <property type="term" value="F:3'-5' exonuclease activity"/>
    <property type="evidence" value="ECO:0007669"/>
    <property type="project" value="UniProtKB-UniRule"/>
</dbReference>
<feature type="domain" description="DNA polymerase III alpha subunit finger" evidence="8">
    <location>
        <begin position="541"/>
        <end position="654"/>
    </location>
</feature>
<dbReference type="Pfam" id="PF02811">
    <property type="entry name" value="PHP"/>
    <property type="match status" value="1"/>
</dbReference>
<dbReference type="Gene3D" id="3.30.1900.20">
    <property type="match status" value="2"/>
</dbReference>
<evidence type="ECO:0000313" key="10">
    <source>
        <dbReference type="Proteomes" id="UP000033115"/>
    </source>
</evidence>
<dbReference type="PANTHER" id="PTHR32294:SF5">
    <property type="entry name" value="DNA POLYMERASE III POLC-TYPE"/>
    <property type="match status" value="1"/>
</dbReference>
<dbReference type="InterPro" id="IPR012337">
    <property type="entry name" value="RNaseH-like_sf"/>
</dbReference>
<keyword evidence="5" id="KW-0540">Nuclease</keyword>
<dbReference type="Gene3D" id="1.10.150.700">
    <property type="entry name" value="PolC, middle finger domain"/>
    <property type="match status" value="1"/>
</dbReference>
<dbReference type="GO" id="GO:0003887">
    <property type="term" value="F:DNA-directed DNA polymerase activity"/>
    <property type="evidence" value="ECO:0007669"/>
    <property type="project" value="UniProtKB-UniRule"/>
</dbReference>
<evidence type="ECO:0000256" key="3">
    <source>
        <dbReference type="ARBA" id="ARBA00022705"/>
    </source>
</evidence>
<dbReference type="Gene3D" id="6.10.140.1510">
    <property type="match status" value="1"/>
</dbReference>
<feature type="domain" description="PHP" evidence="6">
    <location>
        <begin position="54"/>
        <end position="132"/>
    </location>
</feature>
<dbReference type="HAMAP" id="MF_00356">
    <property type="entry name" value="DNApol_PolC"/>
    <property type="match status" value="1"/>
</dbReference>
<dbReference type="NCBIfam" id="NF001688">
    <property type="entry name" value="PRK00448.1"/>
    <property type="match status" value="1"/>
</dbReference>
<evidence type="ECO:0000256" key="1">
    <source>
        <dbReference type="ARBA" id="ARBA00022679"/>
    </source>
</evidence>
<organism evidence="9 10">
    <name type="scientific">Clostridium scatologenes</name>
    <dbReference type="NCBI Taxonomy" id="1548"/>
    <lineage>
        <taxon>Bacteria</taxon>
        <taxon>Bacillati</taxon>
        <taxon>Bacillota</taxon>
        <taxon>Clostridia</taxon>
        <taxon>Eubacteriales</taxon>
        <taxon>Clostridiaceae</taxon>
        <taxon>Clostridium</taxon>
    </lineage>
</organism>
<dbReference type="EC" id="2.7.7.7" evidence="5"/>
<evidence type="ECO:0000256" key="2">
    <source>
        <dbReference type="ARBA" id="ARBA00022695"/>
    </source>
</evidence>
<dbReference type="STRING" id="1548.CSCA_0174"/>
<gene>
    <name evidence="5" type="primary">polC</name>
    <name evidence="9" type="ORF">CSCA_0174</name>
</gene>
<dbReference type="PANTHER" id="PTHR32294">
    <property type="entry name" value="DNA POLYMERASE III SUBUNIT ALPHA"/>
    <property type="match status" value="1"/>
</dbReference>
<sequence>MNINQQKHHRAIDDAYVTLKILMKCFQLLKEKNIYNLQKINETSTNSSKSLRGKCYHTIILVKNQTGLKNLYRLVSDSHIKYFYRTPRIPKSILNKFRDGLLLGTGCAAGEVYNSLLFNNEISNIKEIASFYDYLEIQPLSNNIFLIDSNKVKNENELIELNKKIVQIGDELGKPVVATGDVHFVDPKDKIYREIISFDKDYKYINDQSNLYFRTTNEMLDEFRYLGNKKAYEVVINNSNLIADCIDDNITPIPKGTFSPNIENSEKELKLLTVNQAKKIYGNNLPDIVEQRLENELNAIIKNGFSVMYIIAQRLVSKSLHDGYIVGSRGSVGSSLVAAMCNITEVNPLPPHYICPKCKFSEFITNGTVSSGFDLPDKLCPNCSTPMKKDGHNIPFETFLGFDGTKSPDIDLNFSGEYQPIAHKYTEEIFGEFHTFRAGTIASIGEKVAFNLVLNYLQNKKMKVSKCEINRLAKGCESIKRTTGQHPGGIIVIPKEYEVYDFTPIQRPANKQSSNIITTHFDFNSLHDTLLKLDILGHDDPTMIKMLEDITGKKVNDIVIPDSNVMKLFKSTEVLNVNPEAIDCNLGTLGIPELGTEFARTMIKETTPQSFFDLIQLMGLSHGKGVWLGNAQSLIKNKVCDIRQVIGTRDSIMITLKIKVCPMK</sequence>
<comment type="similarity">
    <text evidence="5">Belongs to the DNA polymerase type-C family. PolC subfamily.</text>
</comment>
<dbReference type="InterPro" id="IPR011708">
    <property type="entry name" value="DNA_pol3_alpha_NTPase_dom"/>
</dbReference>
<evidence type="ECO:0000313" key="9">
    <source>
        <dbReference type="EMBL" id="AKA67299.1"/>
    </source>
</evidence>
<dbReference type="KEGG" id="csq:CSCA_0174"/>
<keyword evidence="4 5" id="KW-0239">DNA-directed DNA polymerase</keyword>
<evidence type="ECO:0000256" key="5">
    <source>
        <dbReference type="HAMAP-Rule" id="MF_00356"/>
    </source>
</evidence>
<keyword evidence="1 5" id="KW-0808">Transferase</keyword>
<dbReference type="HOGENOM" id="CLU_504997_0_0_9"/>
<dbReference type="Proteomes" id="UP000033115">
    <property type="component" value="Chromosome"/>
</dbReference>
<keyword evidence="2 5" id="KW-0548">Nucleotidyltransferase</keyword>
<dbReference type="CDD" id="cd07435">
    <property type="entry name" value="PHP_PolIIIA_POLC"/>
    <property type="match status" value="1"/>
</dbReference>
<proteinExistence type="inferred from homology"/>
<dbReference type="InterPro" id="IPR004805">
    <property type="entry name" value="DnaE2/DnaE/PolC"/>
</dbReference>
<comment type="subcellular location">
    <subcellularLocation>
        <location evidence="5">Cytoplasm</location>
    </subcellularLocation>
</comment>
<dbReference type="EMBL" id="CP009933">
    <property type="protein sequence ID" value="AKA67299.1"/>
    <property type="molecule type" value="Genomic_DNA"/>
</dbReference>
<keyword evidence="5" id="KW-0269">Exonuclease</keyword>
<evidence type="ECO:0000256" key="4">
    <source>
        <dbReference type="ARBA" id="ARBA00022932"/>
    </source>
</evidence>
<reference evidence="9 10" key="1">
    <citation type="journal article" date="2015" name="J. Biotechnol.">
        <title>Complete genome sequence of a malodorant-producing acetogen, Clostridium scatologenes ATCC 25775(T).</title>
        <authorList>
            <person name="Zhu Z."/>
            <person name="Guo T."/>
            <person name="Zheng H."/>
            <person name="Song T."/>
            <person name="Ouyang P."/>
            <person name="Xie J."/>
        </authorList>
    </citation>
    <scope>NUCLEOTIDE SEQUENCE [LARGE SCALE GENOMIC DNA]</scope>
    <source>
        <strain evidence="9 10">ATCC 25775</strain>
    </source>
</reference>
<comment type="function">
    <text evidence="5">Required for replicative DNA synthesis. This DNA polymerase also exhibits 3' to 5' exonuclease activity.</text>
</comment>
<evidence type="ECO:0000259" key="6">
    <source>
        <dbReference type="Pfam" id="PF02811"/>
    </source>
</evidence>
<dbReference type="GO" id="GO:0003677">
    <property type="term" value="F:DNA binding"/>
    <property type="evidence" value="ECO:0007669"/>
    <property type="project" value="UniProtKB-UniRule"/>
</dbReference>
<dbReference type="AlphaFoldDB" id="A0A0E3JWL8"/>
<evidence type="ECO:0000259" key="7">
    <source>
        <dbReference type="Pfam" id="PF07733"/>
    </source>
</evidence>
<keyword evidence="10" id="KW-1185">Reference proteome</keyword>
<keyword evidence="3 5" id="KW-0235">DNA replication</keyword>
<protein>
    <recommendedName>
        <fullName evidence="5">DNA polymerase III PolC-type</fullName>
        <shortName evidence="5">PolIII</shortName>
        <ecNumber evidence="5">2.7.7.7</ecNumber>
    </recommendedName>
</protein>
<dbReference type="InterPro" id="IPR004013">
    <property type="entry name" value="PHP_dom"/>
</dbReference>
<comment type="catalytic activity">
    <reaction evidence="5">
        <text>DNA(n) + a 2'-deoxyribonucleoside 5'-triphosphate = DNA(n+1) + diphosphate</text>
        <dbReference type="Rhea" id="RHEA:22508"/>
        <dbReference type="Rhea" id="RHEA-COMP:17339"/>
        <dbReference type="Rhea" id="RHEA-COMP:17340"/>
        <dbReference type="ChEBI" id="CHEBI:33019"/>
        <dbReference type="ChEBI" id="CHEBI:61560"/>
        <dbReference type="ChEBI" id="CHEBI:173112"/>
        <dbReference type="EC" id="2.7.7.7"/>
    </reaction>
</comment>
<dbReference type="Pfam" id="PF07733">
    <property type="entry name" value="DNA_pol3_alpha"/>
    <property type="match status" value="1"/>
</dbReference>
<feature type="domain" description="Bacterial DNA polymerase III alpha subunit NTPase" evidence="7">
    <location>
        <begin position="268"/>
        <end position="461"/>
    </location>
</feature>
<dbReference type="InterPro" id="IPR040982">
    <property type="entry name" value="DNA_pol3_finger"/>
</dbReference>
<dbReference type="GO" id="GO:0005737">
    <property type="term" value="C:cytoplasm"/>
    <property type="evidence" value="ECO:0007669"/>
    <property type="project" value="UniProtKB-SubCell"/>
</dbReference>
<dbReference type="GO" id="GO:0006261">
    <property type="term" value="P:DNA-templated DNA replication"/>
    <property type="evidence" value="ECO:0007669"/>
    <property type="project" value="UniProtKB-UniRule"/>
</dbReference>